<gene>
    <name evidence="4" type="ORF">UFOPK3772_03070</name>
</gene>
<reference evidence="4" key="1">
    <citation type="submission" date="2020-05" db="EMBL/GenBank/DDBJ databases">
        <authorList>
            <person name="Chiriac C."/>
            <person name="Salcher M."/>
            <person name="Ghai R."/>
            <person name="Kavagutti S V."/>
        </authorList>
    </citation>
    <scope>NUCLEOTIDE SEQUENCE</scope>
</reference>
<evidence type="ECO:0000256" key="1">
    <source>
        <dbReference type="ARBA" id="ARBA00006625"/>
    </source>
</evidence>
<dbReference type="Pfam" id="PF02275">
    <property type="entry name" value="CBAH"/>
    <property type="match status" value="1"/>
</dbReference>
<dbReference type="PANTHER" id="PTHR35527">
    <property type="entry name" value="CHOLOYLGLYCINE HYDROLASE"/>
    <property type="match status" value="1"/>
</dbReference>
<feature type="domain" description="Choloylglycine hydrolase/NAAA C-terminal" evidence="3">
    <location>
        <begin position="28"/>
        <end position="324"/>
    </location>
</feature>
<proteinExistence type="inferred from homology"/>
<evidence type="ECO:0000259" key="3">
    <source>
        <dbReference type="Pfam" id="PF02275"/>
    </source>
</evidence>
<sequence>MKITRWAGLLAAAITAMTLISPAVANACTRVLWNDNGIAVMASRSMDWTGSSKPRLVVLPRGMERDGGKFAGRQVVTENPARWTSRFGSLVVTALNAGTPDGMNERGLAVHGLWLNATDYGPRDASKQGVQAAMWPQFVLDNAATVTEAIELQSRIQPTNVYIPTDDGGSERVPLSLAVEDASGDSAILQYIGGELIIHHGPEYRVLSNDPPYDDALAELAKYDFTNATRDIALPGNTNPMDRFIRANFYIDFLRKTTPRSNREAVASLMSVARNVSDPIGAPYSTPGVVDETDYRTLADLTNRVYYFELSRGLAILRTDMRDLDFRKGAPVLELNPNNPRLIGNVTSKYAIPTAAPFSGS</sequence>
<dbReference type="PANTHER" id="PTHR35527:SF2">
    <property type="entry name" value="HYDROLASE"/>
    <property type="match status" value="1"/>
</dbReference>
<dbReference type="SUPFAM" id="SSF56235">
    <property type="entry name" value="N-terminal nucleophile aminohydrolases (Ntn hydrolases)"/>
    <property type="match status" value="1"/>
</dbReference>
<name>A0A6J7LIC2_9ZZZZ</name>
<evidence type="ECO:0000313" key="4">
    <source>
        <dbReference type="EMBL" id="CAB4968116.1"/>
    </source>
</evidence>
<dbReference type="AlphaFoldDB" id="A0A6J7LIC2"/>
<evidence type="ECO:0000256" key="2">
    <source>
        <dbReference type="ARBA" id="ARBA00022801"/>
    </source>
</evidence>
<dbReference type="GO" id="GO:0016787">
    <property type="term" value="F:hydrolase activity"/>
    <property type="evidence" value="ECO:0007669"/>
    <property type="project" value="UniProtKB-KW"/>
</dbReference>
<dbReference type="Gene3D" id="3.60.60.10">
    <property type="entry name" value="Penicillin V Acylase, Chain A"/>
    <property type="match status" value="1"/>
</dbReference>
<dbReference type="InterPro" id="IPR029132">
    <property type="entry name" value="CBAH/NAAA_C"/>
</dbReference>
<accession>A0A6J7LIC2</accession>
<comment type="similarity">
    <text evidence="1">Belongs to the peptidase C59 family.</text>
</comment>
<protein>
    <submittedName>
        <fullName evidence="4">Unannotated protein</fullName>
    </submittedName>
</protein>
<dbReference type="InterPro" id="IPR052193">
    <property type="entry name" value="Peptidase_C59"/>
</dbReference>
<keyword evidence="2" id="KW-0378">Hydrolase</keyword>
<dbReference type="InterPro" id="IPR029055">
    <property type="entry name" value="Ntn_hydrolases_N"/>
</dbReference>
<organism evidence="4">
    <name type="scientific">freshwater metagenome</name>
    <dbReference type="NCBI Taxonomy" id="449393"/>
    <lineage>
        <taxon>unclassified sequences</taxon>
        <taxon>metagenomes</taxon>
        <taxon>ecological metagenomes</taxon>
    </lineage>
</organism>
<dbReference type="CDD" id="cd01902">
    <property type="entry name" value="Ntn_CGH"/>
    <property type="match status" value="1"/>
</dbReference>
<dbReference type="EMBL" id="CAFBNE010000153">
    <property type="protein sequence ID" value="CAB4968116.1"/>
    <property type="molecule type" value="Genomic_DNA"/>
</dbReference>